<dbReference type="SUPFAM" id="SSF103491">
    <property type="entry name" value="Preprotein translocase SecY subunit"/>
    <property type="match status" value="1"/>
</dbReference>
<feature type="transmembrane region" description="Helical" evidence="3">
    <location>
        <begin position="30"/>
        <end position="56"/>
    </location>
</feature>
<feature type="transmembrane region" description="Helical" evidence="3">
    <location>
        <begin position="116"/>
        <end position="135"/>
    </location>
</feature>
<dbReference type="FunCoup" id="A0A194YQF5">
    <property type="interactions" value="178"/>
</dbReference>
<dbReference type="OMA" id="QAYCHIK"/>
<gene>
    <name evidence="4" type="ORF">SORBI_3004G178700</name>
</gene>
<dbReference type="Gene3D" id="1.10.3370.10">
    <property type="entry name" value="SecY subunit domain"/>
    <property type="match status" value="1"/>
</dbReference>
<dbReference type="GO" id="GO:0005784">
    <property type="term" value="C:Sec61 translocon complex"/>
    <property type="evidence" value="ECO:0000318"/>
    <property type="project" value="GO_Central"/>
</dbReference>
<comment type="similarity">
    <text evidence="2">Belongs to the SecY/SEC61-alpha family.</text>
</comment>
<dbReference type="GO" id="GO:0009535">
    <property type="term" value="C:chloroplast thylakoid membrane"/>
    <property type="evidence" value="ECO:0007669"/>
    <property type="project" value="UniProtKB-SubCell"/>
</dbReference>
<proteinExistence type="inferred from homology"/>
<evidence type="ECO:0000313" key="4">
    <source>
        <dbReference type="EMBL" id="KXG30426.1"/>
    </source>
</evidence>
<protein>
    <recommendedName>
        <fullName evidence="6">Translocon Sec61/SecY plug domain-containing protein</fullName>
    </recommendedName>
</protein>
<keyword evidence="3" id="KW-0472">Membrane</keyword>
<dbReference type="GO" id="GO:0005048">
    <property type="term" value="F:signal sequence binding"/>
    <property type="evidence" value="ECO:0000318"/>
    <property type="project" value="GO_Central"/>
</dbReference>
<organism evidence="4 5">
    <name type="scientific">Sorghum bicolor</name>
    <name type="common">Sorghum</name>
    <name type="synonym">Sorghum vulgare</name>
    <dbReference type="NCBI Taxonomy" id="4558"/>
    <lineage>
        <taxon>Eukaryota</taxon>
        <taxon>Viridiplantae</taxon>
        <taxon>Streptophyta</taxon>
        <taxon>Embryophyta</taxon>
        <taxon>Tracheophyta</taxon>
        <taxon>Spermatophyta</taxon>
        <taxon>Magnoliopsida</taxon>
        <taxon>Liliopsida</taxon>
        <taxon>Poales</taxon>
        <taxon>Poaceae</taxon>
        <taxon>PACMAD clade</taxon>
        <taxon>Panicoideae</taxon>
        <taxon>Andropogonodae</taxon>
        <taxon>Andropogoneae</taxon>
        <taxon>Sorghinae</taxon>
        <taxon>Sorghum</taxon>
    </lineage>
</organism>
<dbReference type="EMBL" id="CM000763">
    <property type="protein sequence ID" value="KXG30426.1"/>
    <property type="molecule type" value="Genomic_DNA"/>
</dbReference>
<dbReference type="PIRSF" id="PIRSF004557">
    <property type="entry name" value="SecY"/>
    <property type="match status" value="1"/>
</dbReference>
<reference evidence="4 5" key="1">
    <citation type="journal article" date="2009" name="Nature">
        <title>The Sorghum bicolor genome and the diversification of grasses.</title>
        <authorList>
            <person name="Paterson A.H."/>
            <person name="Bowers J.E."/>
            <person name="Bruggmann R."/>
            <person name="Dubchak I."/>
            <person name="Grimwood J."/>
            <person name="Gundlach H."/>
            <person name="Haberer G."/>
            <person name="Hellsten U."/>
            <person name="Mitros T."/>
            <person name="Poliakov A."/>
            <person name="Schmutz J."/>
            <person name="Spannagl M."/>
            <person name="Tang H."/>
            <person name="Wang X."/>
            <person name="Wicker T."/>
            <person name="Bharti A.K."/>
            <person name="Chapman J."/>
            <person name="Feltus F.A."/>
            <person name="Gowik U."/>
            <person name="Grigoriev I.V."/>
            <person name="Lyons E."/>
            <person name="Maher C.A."/>
            <person name="Martis M."/>
            <person name="Narechania A."/>
            <person name="Otillar R.P."/>
            <person name="Penning B.W."/>
            <person name="Salamov A.A."/>
            <person name="Wang Y."/>
            <person name="Zhang L."/>
            <person name="Carpita N.C."/>
            <person name="Freeling M."/>
            <person name="Gingle A.R."/>
            <person name="Hash C.T."/>
            <person name="Keller B."/>
            <person name="Klein P."/>
            <person name="Kresovich S."/>
            <person name="McCann M.C."/>
            <person name="Ming R."/>
            <person name="Peterson D.G."/>
            <person name="Mehboob-ur-Rahman"/>
            <person name="Ware D."/>
            <person name="Westhoff P."/>
            <person name="Mayer K.F."/>
            <person name="Messing J."/>
            <person name="Rokhsar D.S."/>
        </authorList>
    </citation>
    <scope>NUCLEOTIDE SEQUENCE [LARGE SCALE GENOMIC DNA]</scope>
    <source>
        <strain evidence="5">cv. BTx623</strain>
    </source>
</reference>
<evidence type="ECO:0008006" key="6">
    <source>
        <dbReference type="Google" id="ProtNLM"/>
    </source>
</evidence>
<dbReference type="InterPro" id="IPR023201">
    <property type="entry name" value="SecY_dom_sf"/>
</dbReference>
<dbReference type="InParanoid" id="A0A194YQF5"/>
<name>A0A194YQF5_SORBI</name>
<evidence type="ECO:0000313" key="5">
    <source>
        <dbReference type="Proteomes" id="UP000000768"/>
    </source>
</evidence>
<dbReference type="STRING" id="4558.A0A194YQF5"/>
<feature type="transmembrane region" description="Helical" evidence="3">
    <location>
        <begin position="321"/>
        <end position="354"/>
    </location>
</feature>
<dbReference type="Pfam" id="PF00344">
    <property type="entry name" value="SecY"/>
    <property type="match status" value="1"/>
</dbReference>
<feature type="transmembrane region" description="Helical" evidence="3">
    <location>
        <begin position="381"/>
        <end position="409"/>
    </location>
</feature>
<reference evidence="5" key="2">
    <citation type="journal article" date="2018" name="Plant J.">
        <title>The Sorghum bicolor reference genome: improved assembly, gene annotations, a transcriptome atlas, and signatures of genome organization.</title>
        <authorList>
            <person name="McCormick R.F."/>
            <person name="Truong S.K."/>
            <person name="Sreedasyam A."/>
            <person name="Jenkins J."/>
            <person name="Shu S."/>
            <person name="Sims D."/>
            <person name="Kennedy M."/>
            <person name="Amirebrahimi M."/>
            <person name="Weers B.D."/>
            <person name="McKinley B."/>
            <person name="Mattison A."/>
            <person name="Morishige D.T."/>
            <person name="Grimwood J."/>
            <person name="Schmutz J."/>
            <person name="Mullet J.E."/>
        </authorList>
    </citation>
    <scope>NUCLEOTIDE SEQUENCE [LARGE SCALE GENOMIC DNA]</scope>
    <source>
        <strain evidence="5">cv. BTx623</strain>
    </source>
</reference>
<dbReference type="GO" id="GO:0006616">
    <property type="term" value="P:SRP-dependent cotranslational protein targeting to membrane, translocation"/>
    <property type="evidence" value="ECO:0000318"/>
    <property type="project" value="GO_Central"/>
</dbReference>
<accession>A0A194YQF5</accession>
<evidence type="ECO:0000256" key="2">
    <source>
        <dbReference type="RuleBase" id="RU004349"/>
    </source>
</evidence>
<dbReference type="eggNOG" id="KOG1373">
    <property type="taxonomic scope" value="Eukaryota"/>
</dbReference>
<dbReference type="GO" id="GO:0008320">
    <property type="term" value="F:protein transmembrane transporter activity"/>
    <property type="evidence" value="ECO:0000318"/>
    <property type="project" value="GO_Central"/>
</dbReference>
<evidence type="ECO:0000256" key="3">
    <source>
        <dbReference type="SAM" id="Phobius"/>
    </source>
</evidence>
<keyword evidence="3" id="KW-0812">Transmembrane</keyword>
<dbReference type="Gramene" id="KXG30426">
    <property type="protein sequence ID" value="KXG30426"/>
    <property type="gene ID" value="SORBI_3004G178700"/>
</dbReference>
<feature type="transmembrane region" description="Helical" evidence="3">
    <location>
        <begin position="76"/>
        <end position="95"/>
    </location>
</feature>
<sequence length="428" mass="47269">MSDWSKLYLVTRFFPEVQHADQLTPNHQKVIYTAISLFIFLTASHLLVYGTIPVQLVNVPDPSYWGHPFFAPNGSLLALGIGPILLSEIVTQILVTSNDMNVDSNAPEARTLLNRVQKLMGILLTVTGAVTRVLGLCSVSKLDTGNAVLILLQIIISGIIVIYLDDFLKKGYGFENVLWKAFISHMTSIYPKQGTEFEGAVPALVHLLITKRDKFFAMREAFYRQNLPNVTSLLATCLFVLIVVSFQGLSFVLPVRTHIPGFQVNYLIKISTIYFGPIILHRLLVSFLYKISKMFYMKYGGNRLLNLLGTWNRSIHSRQSFLVGGIFLANLHIASFQAFIYVACLLGACVYLSAEQRVIPAQPDSIAPNQFVSHILKAARLGGFCVGTLIILGDFIGVFGSGTGIMLAVSALYPYFDGRAGEVGAFGF</sequence>
<dbReference type="GO" id="GO:0031204">
    <property type="term" value="P:post-translational protein targeting to membrane, translocation"/>
    <property type="evidence" value="ECO:0000318"/>
    <property type="project" value="GO_Central"/>
</dbReference>
<feature type="transmembrane region" description="Helical" evidence="3">
    <location>
        <begin position="147"/>
        <end position="164"/>
    </location>
</feature>
<dbReference type="PANTHER" id="PTHR10906">
    <property type="entry name" value="SECY/SEC61-ALPHA FAMILY MEMBER"/>
    <property type="match status" value="1"/>
</dbReference>
<evidence type="ECO:0000256" key="1">
    <source>
        <dbReference type="ARBA" id="ARBA00004454"/>
    </source>
</evidence>
<dbReference type="InterPro" id="IPR002208">
    <property type="entry name" value="SecY/SEC61-alpha"/>
</dbReference>
<keyword evidence="3" id="KW-1133">Transmembrane helix</keyword>
<feature type="transmembrane region" description="Helical" evidence="3">
    <location>
        <begin position="227"/>
        <end position="246"/>
    </location>
</feature>
<keyword evidence="5" id="KW-1185">Reference proteome</keyword>
<dbReference type="Proteomes" id="UP000000768">
    <property type="component" value="Chromosome 4"/>
</dbReference>
<dbReference type="AlphaFoldDB" id="A0A194YQF5"/>
<comment type="subcellular location">
    <subcellularLocation>
        <location evidence="1">Plastid</location>
        <location evidence="1">Chloroplast thylakoid membrane</location>
        <topology evidence="1">Multi-pass membrane protein</topology>
    </subcellularLocation>
</comment>
<dbReference type="GO" id="GO:0043022">
    <property type="term" value="F:ribosome binding"/>
    <property type="evidence" value="ECO:0000318"/>
    <property type="project" value="GO_Central"/>
</dbReference>
<feature type="transmembrane region" description="Helical" evidence="3">
    <location>
        <begin position="266"/>
        <end position="289"/>
    </location>
</feature>